<gene>
    <name evidence="2" type="ORF">CINCED_3A013343</name>
</gene>
<reference evidence="2 3" key="1">
    <citation type="submission" date="2019-08" db="EMBL/GenBank/DDBJ databases">
        <authorList>
            <person name="Alioto T."/>
            <person name="Alioto T."/>
            <person name="Gomez Garrido J."/>
        </authorList>
    </citation>
    <scope>NUCLEOTIDE SEQUENCE [LARGE SCALE GENOMIC DNA]</scope>
</reference>
<feature type="region of interest" description="Disordered" evidence="1">
    <location>
        <begin position="215"/>
        <end position="252"/>
    </location>
</feature>
<dbReference type="Proteomes" id="UP000325440">
    <property type="component" value="Unassembled WGS sequence"/>
</dbReference>
<feature type="compositionally biased region" description="Polar residues" evidence="1">
    <location>
        <begin position="216"/>
        <end position="230"/>
    </location>
</feature>
<dbReference type="AlphaFoldDB" id="A0A5E4MWV5"/>
<keyword evidence="3" id="KW-1185">Reference proteome</keyword>
<sequence length="382" mass="43050">MFMNFPKQPTTSLEQPGMHMNFPNQPTPNLEQPGMQMNFSNQGATIIKQPGMHMNFPNQPTPNLEQPGMQINFSNQGATNLEQPGMHINFPIQTTTNLEKPGMQMNFHNQGTPNLEQPGMQMNFSNQGVFNLPATSLERPGMHMNSSNQPTTNLENPGMQKNFLNQGNMYYSMPVLNVHQGRLNFPVSHVTSNQIFNGIPEDLAAQNSRYEIVWNPSLQEPQKKPTQNRKSQFKSRRLQQQPTDNIQPQPESRTHAFGLVNSIIDLNFGFDQIDAIHILLGTRTRFAIVPVSQKKPNGMFCNLQIPMQNTSATKFLPLNFKLNSNNIQHESMHLLQQGAKHNSINDKTTNPTPLSIGEDIHLYWTGNACIPTGKLQVTKSNI</sequence>
<dbReference type="OrthoDB" id="65504at2759"/>
<organism evidence="2 3">
    <name type="scientific">Cinara cedri</name>
    <dbReference type="NCBI Taxonomy" id="506608"/>
    <lineage>
        <taxon>Eukaryota</taxon>
        <taxon>Metazoa</taxon>
        <taxon>Ecdysozoa</taxon>
        <taxon>Arthropoda</taxon>
        <taxon>Hexapoda</taxon>
        <taxon>Insecta</taxon>
        <taxon>Pterygota</taxon>
        <taxon>Neoptera</taxon>
        <taxon>Paraneoptera</taxon>
        <taxon>Hemiptera</taxon>
        <taxon>Sternorrhyncha</taxon>
        <taxon>Aphidomorpha</taxon>
        <taxon>Aphidoidea</taxon>
        <taxon>Aphididae</taxon>
        <taxon>Lachninae</taxon>
        <taxon>Cinara</taxon>
    </lineage>
</organism>
<name>A0A5E4MWV5_9HEMI</name>
<evidence type="ECO:0000256" key="1">
    <source>
        <dbReference type="SAM" id="MobiDB-lite"/>
    </source>
</evidence>
<proteinExistence type="predicted"/>
<accession>A0A5E4MWV5</accession>
<dbReference type="EMBL" id="CABPRJ010001437">
    <property type="protein sequence ID" value="VVC36813.1"/>
    <property type="molecule type" value="Genomic_DNA"/>
</dbReference>
<evidence type="ECO:0000313" key="3">
    <source>
        <dbReference type="Proteomes" id="UP000325440"/>
    </source>
</evidence>
<evidence type="ECO:0000313" key="2">
    <source>
        <dbReference type="EMBL" id="VVC36813.1"/>
    </source>
</evidence>
<protein>
    <submittedName>
        <fullName evidence="2">Uncharacterized protein</fullName>
    </submittedName>
</protein>
<feature type="compositionally biased region" description="Polar residues" evidence="1">
    <location>
        <begin position="238"/>
        <end position="251"/>
    </location>
</feature>